<protein>
    <submittedName>
        <fullName evidence="3">GAF domain-containing protein</fullName>
    </submittedName>
</protein>
<reference evidence="3" key="1">
    <citation type="submission" date="2021-11" db="EMBL/GenBank/DDBJ databases">
        <title>BS-T2-15 a new species belonging to the Comamonadaceae family isolated from the soil of a French oak forest.</title>
        <authorList>
            <person name="Mieszkin S."/>
            <person name="Alain K."/>
        </authorList>
    </citation>
    <scope>NUCLEOTIDE SEQUENCE</scope>
    <source>
        <strain evidence="3">BS-T2-15</strain>
    </source>
</reference>
<feature type="domain" description="GAF" evidence="2">
    <location>
        <begin position="30"/>
        <end position="177"/>
    </location>
</feature>
<dbReference type="Gene3D" id="3.30.450.40">
    <property type="match status" value="1"/>
</dbReference>
<comment type="caution">
    <text evidence="3">The sequence shown here is derived from an EMBL/GenBank/DDBJ whole genome shotgun (WGS) entry which is preliminary data.</text>
</comment>
<dbReference type="SMART" id="SM00065">
    <property type="entry name" value="GAF"/>
    <property type="match status" value="1"/>
</dbReference>
<name>A0A9X2C4B0_9BURK</name>
<evidence type="ECO:0000259" key="2">
    <source>
        <dbReference type="SMART" id="SM00065"/>
    </source>
</evidence>
<dbReference type="Pfam" id="PF13185">
    <property type="entry name" value="GAF_2"/>
    <property type="match status" value="1"/>
</dbReference>
<dbReference type="AlphaFoldDB" id="A0A9X2C4B0"/>
<organism evidence="3 4">
    <name type="scientific">Scleromatobacter humisilvae</name>
    <dbReference type="NCBI Taxonomy" id="2897159"/>
    <lineage>
        <taxon>Bacteria</taxon>
        <taxon>Pseudomonadati</taxon>
        <taxon>Pseudomonadota</taxon>
        <taxon>Betaproteobacteria</taxon>
        <taxon>Burkholderiales</taxon>
        <taxon>Sphaerotilaceae</taxon>
        <taxon>Scleromatobacter</taxon>
    </lineage>
</organism>
<evidence type="ECO:0000256" key="1">
    <source>
        <dbReference type="SAM" id="MobiDB-lite"/>
    </source>
</evidence>
<dbReference type="Proteomes" id="UP001139353">
    <property type="component" value="Unassembled WGS sequence"/>
</dbReference>
<dbReference type="RefSeq" id="WP_275685074.1">
    <property type="nucleotide sequence ID" value="NZ_JAJLJH010000011.1"/>
</dbReference>
<dbReference type="SUPFAM" id="SSF55781">
    <property type="entry name" value="GAF domain-like"/>
    <property type="match status" value="1"/>
</dbReference>
<dbReference type="InterPro" id="IPR029016">
    <property type="entry name" value="GAF-like_dom_sf"/>
</dbReference>
<dbReference type="EMBL" id="JAJLJH010000011">
    <property type="protein sequence ID" value="MCK9689030.1"/>
    <property type="molecule type" value="Genomic_DNA"/>
</dbReference>
<gene>
    <name evidence="3" type="ORF">LPC04_25225</name>
</gene>
<sequence length="205" mass="22449">MEYLDPFGADELSVTISELLVATADSSDPLLDDSVSQLLHAMRQRMAMDVVFVSEFIDGRRMFRYVDAAPGAPEIIAGDSSPLEESVCQRVVEGRVPELVRDLGAVPKDQLPEIPFRIGAHLSTPIVLADRSVYGTLCCFSAAPRPELVQADMDRLKMCATLVARKVALNKAQGIKEPPPDWKLQPQAEYDPAGWKKASPRSAGR</sequence>
<evidence type="ECO:0000313" key="4">
    <source>
        <dbReference type="Proteomes" id="UP001139353"/>
    </source>
</evidence>
<feature type="region of interest" description="Disordered" evidence="1">
    <location>
        <begin position="175"/>
        <end position="205"/>
    </location>
</feature>
<keyword evidence="4" id="KW-1185">Reference proteome</keyword>
<evidence type="ECO:0000313" key="3">
    <source>
        <dbReference type="EMBL" id="MCK9689030.1"/>
    </source>
</evidence>
<accession>A0A9X2C4B0</accession>
<dbReference type="InterPro" id="IPR003018">
    <property type="entry name" value="GAF"/>
</dbReference>
<proteinExistence type="predicted"/>